<evidence type="ECO:0000313" key="4">
    <source>
        <dbReference type="EMBL" id="CAD7629011.1"/>
    </source>
</evidence>
<keyword evidence="1 2" id="KW-0193">Cuticle</keyword>
<proteinExistence type="predicted"/>
<dbReference type="PANTHER" id="PTHR12236:SF79">
    <property type="entry name" value="CUTICULAR PROTEIN 50CB-RELATED"/>
    <property type="match status" value="1"/>
</dbReference>
<dbReference type="PANTHER" id="PTHR12236">
    <property type="entry name" value="STRUCTURAL CONTITUENT OF CUTICLE"/>
    <property type="match status" value="1"/>
</dbReference>
<sequence>MWANSALRRHLLGGRQTSASEGSPSVQRSPSHRVLSSTRKSSQPSEDVQQVQEPDRDVDEDSVVVAAAKPTRRPARPSQPQPQRPPPSRPQAPEEGEGEGHEPKPEPYSFSYSVDDPETGAASSREESQDANGEITGYYDIKDKDGRTRRVEYTAGKDGFKATIKSNEEGLNSRAPADVNIELSESPSERIQSYAPNNRPLASETSIKGFGRPIGAGERFFQRLVPLPAPASPVATQLRPAEPTSDDSRISQTFDTQQRNTDEDEDAPQESAPVKGRPFVAQPARPVVIARQRPIGTFAPQRVQSFRERGGVTGAQQLFEPQVRQEVPNSIQDIQQSVQTSQPLITPAVGTKTASVRTLPAVRPVSPLLGAASPQFAIPTPGVQPVFTQYFTRGNGQDIELQPQSAPLSPPSN</sequence>
<feature type="region of interest" description="Disordered" evidence="3">
    <location>
        <begin position="185"/>
        <end position="206"/>
    </location>
</feature>
<organism evidence="4">
    <name type="scientific">Medioppia subpectinata</name>
    <dbReference type="NCBI Taxonomy" id="1979941"/>
    <lineage>
        <taxon>Eukaryota</taxon>
        <taxon>Metazoa</taxon>
        <taxon>Ecdysozoa</taxon>
        <taxon>Arthropoda</taxon>
        <taxon>Chelicerata</taxon>
        <taxon>Arachnida</taxon>
        <taxon>Acari</taxon>
        <taxon>Acariformes</taxon>
        <taxon>Sarcoptiformes</taxon>
        <taxon>Oribatida</taxon>
        <taxon>Brachypylina</taxon>
        <taxon>Oppioidea</taxon>
        <taxon>Oppiidae</taxon>
        <taxon>Medioppia</taxon>
    </lineage>
</organism>
<feature type="non-terminal residue" evidence="4">
    <location>
        <position position="413"/>
    </location>
</feature>
<dbReference type="GO" id="GO:0005615">
    <property type="term" value="C:extracellular space"/>
    <property type="evidence" value="ECO:0007669"/>
    <property type="project" value="TreeGrafter"/>
</dbReference>
<reference evidence="4" key="1">
    <citation type="submission" date="2020-11" db="EMBL/GenBank/DDBJ databases">
        <authorList>
            <person name="Tran Van P."/>
        </authorList>
    </citation>
    <scope>NUCLEOTIDE SEQUENCE</scope>
</reference>
<dbReference type="Pfam" id="PF00379">
    <property type="entry name" value="Chitin_bind_4"/>
    <property type="match status" value="1"/>
</dbReference>
<dbReference type="GO" id="GO:0031012">
    <property type="term" value="C:extracellular matrix"/>
    <property type="evidence" value="ECO:0007669"/>
    <property type="project" value="TreeGrafter"/>
</dbReference>
<protein>
    <recommendedName>
        <fullName evidence="6">Cuticle protein</fullName>
    </recommendedName>
</protein>
<evidence type="ECO:0008006" key="6">
    <source>
        <dbReference type="Google" id="ProtNLM"/>
    </source>
</evidence>
<dbReference type="InterPro" id="IPR031311">
    <property type="entry name" value="CHIT_BIND_RR_consensus"/>
</dbReference>
<dbReference type="EMBL" id="OC860923">
    <property type="protein sequence ID" value="CAD7629011.1"/>
    <property type="molecule type" value="Genomic_DNA"/>
</dbReference>
<feature type="region of interest" description="Disordered" evidence="3">
    <location>
        <begin position="1"/>
        <end position="147"/>
    </location>
</feature>
<name>A0A7R9KTC2_9ACAR</name>
<dbReference type="GO" id="GO:0042302">
    <property type="term" value="F:structural constituent of cuticle"/>
    <property type="evidence" value="ECO:0007669"/>
    <property type="project" value="UniProtKB-UniRule"/>
</dbReference>
<feature type="compositionally biased region" description="Polar residues" evidence="3">
    <location>
        <begin position="15"/>
        <end position="52"/>
    </location>
</feature>
<dbReference type="InterPro" id="IPR000618">
    <property type="entry name" value="Insect_cuticle"/>
</dbReference>
<keyword evidence="5" id="KW-1185">Reference proteome</keyword>
<dbReference type="OrthoDB" id="6515190at2759"/>
<feature type="region of interest" description="Disordered" evidence="3">
    <location>
        <begin position="231"/>
        <end position="286"/>
    </location>
</feature>
<dbReference type="Proteomes" id="UP000759131">
    <property type="component" value="Unassembled WGS sequence"/>
</dbReference>
<evidence type="ECO:0000256" key="2">
    <source>
        <dbReference type="PROSITE-ProRule" id="PRU00497"/>
    </source>
</evidence>
<feature type="compositionally biased region" description="Polar residues" evidence="3">
    <location>
        <begin position="185"/>
        <end position="196"/>
    </location>
</feature>
<gene>
    <name evidence="4" type="ORF">OSB1V03_LOCUS9429</name>
</gene>
<dbReference type="InterPro" id="IPR051217">
    <property type="entry name" value="Insect_Cuticle_Struc_Prot"/>
</dbReference>
<dbReference type="AlphaFoldDB" id="A0A7R9KTC2"/>
<evidence type="ECO:0000256" key="3">
    <source>
        <dbReference type="SAM" id="MobiDB-lite"/>
    </source>
</evidence>
<evidence type="ECO:0000313" key="5">
    <source>
        <dbReference type="Proteomes" id="UP000759131"/>
    </source>
</evidence>
<accession>A0A7R9KTC2</accession>
<feature type="compositionally biased region" description="Polar residues" evidence="3">
    <location>
        <begin position="250"/>
        <end position="259"/>
    </location>
</feature>
<evidence type="ECO:0000256" key="1">
    <source>
        <dbReference type="ARBA" id="ARBA00022460"/>
    </source>
</evidence>
<dbReference type="EMBL" id="CAJPIZ010006348">
    <property type="protein sequence ID" value="CAG2109441.1"/>
    <property type="molecule type" value="Genomic_DNA"/>
</dbReference>
<feature type="compositionally biased region" description="Pro residues" evidence="3">
    <location>
        <begin position="77"/>
        <end position="90"/>
    </location>
</feature>
<dbReference type="PROSITE" id="PS51155">
    <property type="entry name" value="CHIT_BIND_RR_2"/>
    <property type="match status" value="1"/>
</dbReference>
<dbReference type="PROSITE" id="PS00233">
    <property type="entry name" value="CHIT_BIND_RR_1"/>
    <property type="match status" value="1"/>
</dbReference>